<sequence>MQLVQDPVTGVNSNQSEDVELMLQRGPETVLTTGKENVVRPGVASTAARAQVGSSMGYGKRPFSAAAALSSYRASAFNTLNQPAEALSVAVGRAASGIKRPHSAAASSRNQPLHAREKSSGSLASCLSVVSHTSKTPRSMSASSSRSGQSRGKPSFSGTYIHHLAYLRRCSCVWCAGDRLLASTREHIDNTFVYAVPRHFLEHGLPYDPYDIVPVTHVRMHDLCELTERQGASADSFICVNFCVRKRCLEGAVSTSYRMHTGTTIQLVELATPFM</sequence>
<dbReference type="OrthoDB" id="10397121at2759"/>
<comment type="caution">
    <text evidence="2">The sequence shown here is derived from an EMBL/GenBank/DDBJ whole genome shotgun (WGS) entry which is preliminary data.</text>
</comment>
<feature type="region of interest" description="Disordered" evidence="1">
    <location>
        <begin position="100"/>
        <end position="154"/>
    </location>
</feature>
<dbReference type="Proteomes" id="UP001165083">
    <property type="component" value="Unassembled WGS sequence"/>
</dbReference>
<feature type="compositionally biased region" description="Low complexity" evidence="1">
    <location>
        <begin position="133"/>
        <end position="154"/>
    </location>
</feature>
<gene>
    <name evidence="2" type="ORF">Plil01_000990900</name>
</gene>
<dbReference type="AlphaFoldDB" id="A0A9W6U1Q8"/>
<name>A0A9W6U1Q8_9STRA</name>
<organism evidence="2 3">
    <name type="scientific">Phytophthora lilii</name>
    <dbReference type="NCBI Taxonomy" id="2077276"/>
    <lineage>
        <taxon>Eukaryota</taxon>
        <taxon>Sar</taxon>
        <taxon>Stramenopiles</taxon>
        <taxon>Oomycota</taxon>
        <taxon>Peronosporomycetes</taxon>
        <taxon>Peronosporales</taxon>
        <taxon>Peronosporaceae</taxon>
        <taxon>Phytophthora</taxon>
    </lineage>
</organism>
<accession>A0A9W6U1Q8</accession>
<dbReference type="EMBL" id="BSXW01000509">
    <property type="protein sequence ID" value="GMF24256.1"/>
    <property type="molecule type" value="Genomic_DNA"/>
</dbReference>
<feature type="compositionally biased region" description="Polar residues" evidence="1">
    <location>
        <begin position="120"/>
        <end position="132"/>
    </location>
</feature>
<protein>
    <submittedName>
        <fullName evidence="2">Unnamed protein product</fullName>
    </submittedName>
</protein>
<keyword evidence="3" id="KW-1185">Reference proteome</keyword>
<evidence type="ECO:0000313" key="3">
    <source>
        <dbReference type="Proteomes" id="UP001165083"/>
    </source>
</evidence>
<reference evidence="2" key="1">
    <citation type="submission" date="2023-04" db="EMBL/GenBank/DDBJ databases">
        <title>Phytophthora lilii NBRC 32176.</title>
        <authorList>
            <person name="Ichikawa N."/>
            <person name="Sato H."/>
            <person name="Tonouchi N."/>
        </authorList>
    </citation>
    <scope>NUCLEOTIDE SEQUENCE</scope>
    <source>
        <strain evidence="2">NBRC 32176</strain>
    </source>
</reference>
<proteinExistence type="predicted"/>
<evidence type="ECO:0000313" key="2">
    <source>
        <dbReference type="EMBL" id="GMF24256.1"/>
    </source>
</evidence>
<evidence type="ECO:0000256" key="1">
    <source>
        <dbReference type="SAM" id="MobiDB-lite"/>
    </source>
</evidence>